<dbReference type="InterPro" id="IPR001810">
    <property type="entry name" value="F-box_dom"/>
</dbReference>
<dbReference type="SUPFAM" id="SSF81383">
    <property type="entry name" value="F-box domain"/>
    <property type="match status" value="1"/>
</dbReference>
<evidence type="ECO:0000259" key="1">
    <source>
        <dbReference type="PROSITE" id="PS50181"/>
    </source>
</evidence>
<evidence type="ECO:0000313" key="3">
    <source>
        <dbReference type="WBParaSite" id="MBELARI_LOCUS7725"/>
    </source>
</evidence>
<keyword evidence="2" id="KW-1185">Reference proteome</keyword>
<accession>A0AAF3FKS2</accession>
<dbReference type="InterPro" id="IPR032675">
    <property type="entry name" value="LRR_dom_sf"/>
</dbReference>
<organism evidence="2 3">
    <name type="scientific">Mesorhabditis belari</name>
    <dbReference type="NCBI Taxonomy" id="2138241"/>
    <lineage>
        <taxon>Eukaryota</taxon>
        <taxon>Metazoa</taxon>
        <taxon>Ecdysozoa</taxon>
        <taxon>Nematoda</taxon>
        <taxon>Chromadorea</taxon>
        <taxon>Rhabditida</taxon>
        <taxon>Rhabditina</taxon>
        <taxon>Rhabditomorpha</taxon>
        <taxon>Rhabditoidea</taxon>
        <taxon>Rhabditidae</taxon>
        <taxon>Mesorhabditinae</taxon>
        <taxon>Mesorhabditis</taxon>
    </lineage>
</organism>
<dbReference type="WBParaSite" id="MBELARI_LOCUS7725">
    <property type="protein sequence ID" value="MBELARI_LOCUS7725"/>
    <property type="gene ID" value="MBELARI_LOCUS7725"/>
</dbReference>
<feature type="domain" description="F-box" evidence="1">
    <location>
        <begin position="1"/>
        <end position="43"/>
    </location>
</feature>
<dbReference type="AlphaFoldDB" id="A0AAF3FKS2"/>
<dbReference type="SMART" id="SM00256">
    <property type="entry name" value="FBOX"/>
    <property type="match status" value="1"/>
</dbReference>
<reference evidence="3" key="1">
    <citation type="submission" date="2024-02" db="UniProtKB">
        <authorList>
            <consortium name="WormBaseParasite"/>
        </authorList>
    </citation>
    <scope>IDENTIFICATION</scope>
</reference>
<dbReference type="Gene3D" id="1.20.1280.50">
    <property type="match status" value="1"/>
</dbReference>
<dbReference type="Proteomes" id="UP000887575">
    <property type="component" value="Unassembled WGS sequence"/>
</dbReference>
<dbReference type="Pfam" id="PF12937">
    <property type="entry name" value="F-box-like"/>
    <property type="match status" value="1"/>
</dbReference>
<sequence>MDSLPEELIKKIFDFCDFYSLLQMRQVNIRLNFYVNNHLWRRKELFLGTDYIQENPDLTNEMNETTLKIEKVVEFLGNFMPKLKTLSLSKAPCKISLTTVCQLSSSVLNLEELEISCNNGYPIVEPDALRGLVMFKELRILSAKDWQPKMIVRRGGCHRQDGLPLIVELETLTLSSLRDDVVKVLSQMKTEGVTMPKLKQVMLYDGLSSPQMPSILSWFIEKHQTLRKIVLQKVLFTTISELETFLLVIVQHNHLEEVTLKECN</sequence>
<name>A0AAF3FKS2_9BILA</name>
<dbReference type="PROSITE" id="PS50181">
    <property type="entry name" value="FBOX"/>
    <property type="match status" value="1"/>
</dbReference>
<dbReference type="SUPFAM" id="SSF52047">
    <property type="entry name" value="RNI-like"/>
    <property type="match status" value="1"/>
</dbReference>
<proteinExistence type="predicted"/>
<protein>
    <recommendedName>
        <fullName evidence="1">F-box domain-containing protein</fullName>
    </recommendedName>
</protein>
<dbReference type="InterPro" id="IPR036047">
    <property type="entry name" value="F-box-like_dom_sf"/>
</dbReference>
<evidence type="ECO:0000313" key="2">
    <source>
        <dbReference type="Proteomes" id="UP000887575"/>
    </source>
</evidence>
<dbReference type="Gene3D" id="3.80.10.10">
    <property type="entry name" value="Ribonuclease Inhibitor"/>
    <property type="match status" value="1"/>
</dbReference>